<proteinExistence type="predicted"/>
<dbReference type="AlphaFoldDB" id="S7QBF4"/>
<protein>
    <recommendedName>
        <fullName evidence="3">F-box domain-containing protein</fullName>
    </recommendedName>
</protein>
<dbReference type="Gene3D" id="3.80.10.10">
    <property type="entry name" value="Ribonuclease Inhibitor"/>
    <property type="match status" value="1"/>
</dbReference>
<evidence type="ECO:0000313" key="2">
    <source>
        <dbReference type="Proteomes" id="UP000030669"/>
    </source>
</evidence>
<dbReference type="EMBL" id="KB469300">
    <property type="protein sequence ID" value="EPQ56682.1"/>
    <property type="molecule type" value="Genomic_DNA"/>
</dbReference>
<accession>S7QBF4</accession>
<dbReference type="RefSeq" id="XP_007865370.1">
    <property type="nucleotide sequence ID" value="XM_007867179.1"/>
</dbReference>
<reference evidence="1 2" key="1">
    <citation type="journal article" date="2012" name="Science">
        <title>The Paleozoic origin of enzymatic lignin decomposition reconstructed from 31 fungal genomes.</title>
        <authorList>
            <person name="Floudas D."/>
            <person name="Binder M."/>
            <person name="Riley R."/>
            <person name="Barry K."/>
            <person name="Blanchette R.A."/>
            <person name="Henrissat B."/>
            <person name="Martinez A.T."/>
            <person name="Otillar R."/>
            <person name="Spatafora J.W."/>
            <person name="Yadav J.S."/>
            <person name="Aerts A."/>
            <person name="Benoit I."/>
            <person name="Boyd A."/>
            <person name="Carlson A."/>
            <person name="Copeland A."/>
            <person name="Coutinho P.M."/>
            <person name="de Vries R.P."/>
            <person name="Ferreira P."/>
            <person name="Findley K."/>
            <person name="Foster B."/>
            <person name="Gaskell J."/>
            <person name="Glotzer D."/>
            <person name="Gorecki P."/>
            <person name="Heitman J."/>
            <person name="Hesse C."/>
            <person name="Hori C."/>
            <person name="Igarashi K."/>
            <person name="Jurgens J.A."/>
            <person name="Kallen N."/>
            <person name="Kersten P."/>
            <person name="Kohler A."/>
            <person name="Kuees U."/>
            <person name="Kumar T.K.A."/>
            <person name="Kuo A."/>
            <person name="LaButti K."/>
            <person name="Larrondo L.F."/>
            <person name="Lindquist E."/>
            <person name="Ling A."/>
            <person name="Lombard V."/>
            <person name="Lucas S."/>
            <person name="Lundell T."/>
            <person name="Martin R."/>
            <person name="McLaughlin D.J."/>
            <person name="Morgenstern I."/>
            <person name="Morin E."/>
            <person name="Murat C."/>
            <person name="Nagy L.G."/>
            <person name="Nolan M."/>
            <person name="Ohm R.A."/>
            <person name="Patyshakuliyeva A."/>
            <person name="Rokas A."/>
            <person name="Ruiz-Duenas F.J."/>
            <person name="Sabat G."/>
            <person name="Salamov A."/>
            <person name="Samejima M."/>
            <person name="Schmutz J."/>
            <person name="Slot J.C."/>
            <person name="St John F."/>
            <person name="Stenlid J."/>
            <person name="Sun H."/>
            <person name="Sun S."/>
            <person name="Syed K."/>
            <person name="Tsang A."/>
            <person name="Wiebenga A."/>
            <person name="Young D."/>
            <person name="Pisabarro A."/>
            <person name="Eastwood D.C."/>
            <person name="Martin F."/>
            <person name="Cullen D."/>
            <person name="Grigoriev I.V."/>
            <person name="Hibbett D.S."/>
        </authorList>
    </citation>
    <scope>NUCLEOTIDE SEQUENCE [LARGE SCALE GENOMIC DNA]</scope>
    <source>
        <strain evidence="1 2">ATCC 11539</strain>
    </source>
</reference>
<evidence type="ECO:0008006" key="3">
    <source>
        <dbReference type="Google" id="ProtNLM"/>
    </source>
</evidence>
<dbReference type="SUPFAM" id="SSF52047">
    <property type="entry name" value="RNI-like"/>
    <property type="match status" value="1"/>
</dbReference>
<dbReference type="GeneID" id="19303965"/>
<dbReference type="KEGG" id="gtr:GLOTRDRAFT_138345"/>
<dbReference type="OMA" id="RECELDQ"/>
<sequence length="535" mass="61311">MTIGPLQAPMHSPSGEGLIARIPHDIWCEIIDTLRPSEDQCLQELKWDIANLTLVSRFFCALARPILFSDLTFSGRGDPTKCPRHRETNCEWWDLIKEESPIRSYIKSYTLADWPSRGPIALSQVFETHLRTLASLPHLQSLRLNAVAIDAWMLQVIQQLPNLETFALEDVKFYPNVKDVVLPGPIARLRRYEHYGTISRPLDHTADPYFAVIVKLMSTPTLRVLKLCDWDLTHSFITHSGNSCPVEDLDLMIRSSSLDQFSQYLCRTPSIQALRISTFIPPTQFMDAPAFNLDLSALPHLREVQCPGEFLPILIPGRPVRAVTVIQLNPFKKLDGRPINVTPIKRSSAAVEELGITDRAYQELDINEHFPDLRTLTIYAIEKTRLDVKKERLAVRNVRFYPATASRFARFNVQNYSLDLKMQRELLNDFKETFPRTLRIQLAGGYVEWRRTSDEAWVWRPFVISRDLARRRLMVMAWHLEGGKLHDLVGTKVVDEDGCLAGLFRPSEMTPSLSVILNSYGRESPEEMYSRLETA</sequence>
<dbReference type="Proteomes" id="UP000030669">
    <property type="component" value="Unassembled WGS sequence"/>
</dbReference>
<evidence type="ECO:0000313" key="1">
    <source>
        <dbReference type="EMBL" id="EPQ56682.1"/>
    </source>
</evidence>
<dbReference type="OrthoDB" id="3256662at2759"/>
<keyword evidence="2" id="KW-1185">Reference proteome</keyword>
<dbReference type="InterPro" id="IPR032675">
    <property type="entry name" value="LRR_dom_sf"/>
</dbReference>
<dbReference type="eggNOG" id="ENOG502RCRA">
    <property type="taxonomic scope" value="Eukaryota"/>
</dbReference>
<organism evidence="1 2">
    <name type="scientific">Gloeophyllum trabeum (strain ATCC 11539 / FP-39264 / Madison 617)</name>
    <name type="common">Brown rot fungus</name>
    <dbReference type="NCBI Taxonomy" id="670483"/>
    <lineage>
        <taxon>Eukaryota</taxon>
        <taxon>Fungi</taxon>
        <taxon>Dikarya</taxon>
        <taxon>Basidiomycota</taxon>
        <taxon>Agaricomycotina</taxon>
        <taxon>Agaricomycetes</taxon>
        <taxon>Gloeophyllales</taxon>
        <taxon>Gloeophyllaceae</taxon>
        <taxon>Gloeophyllum</taxon>
    </lineage>
</organism>
<dbReference type="HOGENOM" id="CLU_516828_0_0_1"/>
<gene>
    <name evidence="1" type="ORF">GLOTRDRAFT_138345</name>
</gene>
<name>S7QBF4_GLOTA</name>